<proteinExistence type="predicted"/>
<name>A0A067T6J9_GALM3</name>
<dbReference type="Proteomes" id="UP000027222">
    <property type="component" value="Unassembled WGS sequence"/>
</dbReference>
<sequence>MSSSFAPFSHLSQELIDEIIDSVLDTPGTAMIKPTKSHLCALALVYSGFRHRAQKHIFYSMPILSRTRQASYRDGINALHAILQENPRIASYVRWICFHIDSNIIEWAFDDPLFLQIMELITKTWAQGMELALSISGGSGDSQLFNNRSFEMRFVKPFVTPFITSLDLHYMRGVPLCLVAHCPHLKELTLNSVSMEAARPLNAIAIDNSLRPRPQKFTFESHGDTIRFLTATYIDFSHLQHLTVSGYSSLLEELPDIMRILDASFNSLQCLELECVSVEGLLSTFYDLSRIPNLVVLSISTVDLNDIDPCTDICILLRTISSRKNKLKKIALGFERNIDAPLSLERYLTKLETGRPLSTVLGEIAGQEQLVVKIGLQISLNYSEEMKGKWKEEMEPWVVKNVDLMTKFSSNVSLVFDYEFY</sequence>
<protein>
    <recommendedName>
        <fullName evidence="3">F-box domain-containing protein</fullName>
    </recommendedName>
</protein>
<dbReference type="InterPro" id="IPR032675">
    <property type="entry name" value="LRR_dom_sf"/>
</dbReference>
<dbReference type="OrthoDB" id="2788229at2759"/>
<dbReference type="EMBL" id="KL142382">
    <property type="protein sequence ID" value="KDR74643.1"/>
    <property type="molecule type" value="Genomic_DNA"/>
</dbReference>
<evidence type="ECO:0000313" key="1">
    <source>
        <dbReference type="EMBL" id="KDR74643.1"/>
    </source>
</evidence>
<dbReference type="Gene3D" id="3.80.10.10">
    <property type="entry name" value="Ribonuclease Inhibitor"/>
    <property type="match status" value="1"/>
</dbReference>
<reference evidence="2" key="1">
    <citation type="journal article" date="2014" name="Proc. Natl. Acad. Sci. U.S.A.">
        <title>Extensive sampling of basidiomycete genomes demonstrates inadequacy of the white-rot/brown-rot paradigm for wood decay fungi.</title>
        <authorList>
            <person name="Riley R."/>
            <person name="Salamov A.A."/>
            <person name="Brown D.W."/>
            <person name="Nagy L.G."/>
            <person name="Floudas D."/>
            <person name="Held B.W."/>
            <person name="Levasseur A."/>
            <person name="Lombard V."/>
            <person name="Morin E."/>
            <person name="Otillar R."/>
            <person name="Lindquist E.A."/>
            <person name="Sun H."/>
            <person name="LaButti K.M."/>
            <person name="Schmutz J."/>
            <person name="Jabbour D."/>
            <person name="Luo H."/>
            <person name="Baker S.E."/>
            <person name="Pisabarro A.G."/>
            <person name="Walton J.D."/>
            <person name="Blanchette R.A."/>
            <person name="Henrissat B."/>
            <person name="Martin F."/>
            <person name="Cullen D."/>
            <person name="Hibbett D.S."/>
            <person name="Grigoriev I.V."/>
        </authorList>
    </citation>
    <scope>NUCLEOTIDE SEQUENCE [LARGE SCALE GENOMIC DNA]</scope>
    <source>
        <strain evidence="2">CBS 339.88</strain>
    </source>
</reference>
<evidence type="ECO:0000313" key="2">
    <source>
        <dbReference type="Proteomes" id="UP000027222"/>
    </source>
</evidence>
<gene>
    <name evidence="1" type="ORF">GALMADRAFT_141004</name>
</gene>
<evidence type="ECO:0008006" key="3">
    <source>
        <dbReference type="Google" id="ProtNLM"/>
    </source>
</evidence>
<dbReference type="HOGENOM" id="CLU_045278_1_0_1"/>
<dbReference type="SUPFAM" id="SSF52058">
    <property type="entry name" value="L domain-like"/>
    <property type="match status" value="1"/>
</dbReference>
<accession>A0A067T6J9</accession>
<keyword evidence="2" id="KW-1185">Reference proteome</keyword>
<dbReference type="AlphaFoldDB" id="A0A067T6J9"/>
<organism evidence="1 2">
    <name type="scientific">Galerina marginata (strain CBS 339.88)</name>
    <dbReference type="NCBI Taxonomy" id="685588"/>
    <lineage>
        <taxon>Eukaryota</taxon>
        <taxon>Fungi</taxon>
        <taxon>Dikarya</taxon>
        <taxon>Basidiomycota</taxon>
        <taxon>Agaricomycotina</taxon>
        <taxon>Agaricomycetes</taxon>
        <taxon>Agaricomycetidae</taxon>
        <taxon>Agaricales</taxon>
        <taxon>Agaricineae</taxon>
        <taxon>Strophariaceae</taxon>
        <taxon>Galerina</taxon>
    </lineage>
</organism>